<feature type="transmembrane region" description="Helical" evidence="8">
    <location>
        <begin position="7"/>
        <end position="29"/>
    </location>
</feature>
<keyword evidence="6 8" id="KW-1133">Transmembrane helix</keyword>
<dbReference type="AlphaFoldDB" id="A0A090Q207"/>
<evidence type="ECO:0000256" key="8">
    <source>
        <dbReference type="SAM" id="Phobius"/>
    </source>
</evidence>
<sequence length="337" mass="36169">MKVNTLIISLFIGIVFLFVLDICLGTVFIKPHQVWDSFFSEKALQDQPTITYIVTNIRAPRAVMAIIAGAFLAISGILMQTLFRNPLAGPFVLGISSGAGLGVAFTVLGASWLGFQAASQSSLVLSSILGSVVVLILILLISFRLRDTMGLLIIGLMVGSLSSAIVGILSYFSASTELQRYVFWSLGSLSNVSWFSILILASILLIGMVVITYLIKPLNALLLGEQYALSLGINIKLTKWIIIILTSVLAGSITAYAGPIAFIGLAVPHLTRMMLPSVNHKSLFPAAVLLGAALLLFCDIIAQLPFSSKSLPINAVTSLIGAPVVIWLIVRKRKLHF</sequence>
<feature type="transmembrane region" description="Helical" evidence="8">
    <location>
        <begin position="283"/>
        <end position="305"/>
    </location>
</feature>
<dbReference type="PANTHER" id="PTHR30472">
    <property type="entry name" value="FERRIC ENTEROBACTIN TRANSPORT SYSTEM PERMEASE PROTEIN"/>
    <property type="match status" value="1"/>
</dbReference>
<dbReference type="InterPro" id="IPR000522">
    <property type="entry name" value="ABC_transptr_permease_BtuC"/>
</dbReference>
<comment type="similarity">
    <text evidence="2">Belongs to the binding-protein-dependent transport system permease family. FecCD subfamily.</text>
</comment>
<dbReference type="Pfam" id="PF01032">
    <property type="entry name" value="FecCD"/>
    <property type="match status" value="1"/>
</dbReference>
<dbReference type="EMBL" id="BBML01000004">
    <property type="protein sequence ID" value="GAK97109.1"/>
    <property type="molecule type" value="Genomic_DNA"/>
</dbReference>
<dbReference type="Gene3D" id="1.10.3470.10">
    <property type="entry name" value="ABC transporter involved in vitamin B12 uptake, BtuC"/>
    <property type="match status" value="1"/>
</dbReference>
<dbReference type="STRING" id="319236.BST91_04385"/>
<feature type="transmembrane region" description="Helical" evidence="8">
    <location>
        <begin position="62"/>
        <end position="79"/>
    </location>
</feature>
<evidence type="ECO:0000256" key="5">
    <source>
        <dbReference type="ARBA" id="ARBA00022692"/>
    </source>
</evidence>
<feature type="transmembrane region" description="Helical" evidence="8">
    <location>
        <begin position="192"/>
        <end position="215"/>
    </location>
</feature>
<keyword evidence="7 8" id="KW-0472">Membrane</keyword>
<protein>
    <submittedName>
        <fullName evidence="9">vonitamin B12 ABC transporter</fullName>
    </submittedName>
</protein>
<evidence type="ECO:0000256" key="6">
    <source>
        <dbReference type="ARBA" id="ARBA00022989"/>
    </source>
</evidence>
<accession>A0A090Q207</accession>
<feature type="transmembrane region" description="Helical" evidence="8">
    <location>
        <begin position="121"/>
        <end position="143"/>
    </location>
</feature>
<dbReference type="Proteomes" id="UP000029221">
    <property type="component" value="Unassembled WGS sequence"/>
</dbReference>
<dbReference type="GO" id="GO:0005886">
    <property type="term" value="C:plasma membrane"/>
    <property type="evidence" value="ECO:0007669"/>
    <property type="project" value="UniProtKB-SubCell"/>
</dbReference>
<keyword evidence="5 8" id="KW-0812">Transmembrane</keyword>
<evidence type="ECO:0000256" key="7">
    <source>
        <dbReference type="ARBA" id="ARBA00023136"/>
    </source>
</evidence>
<dbReference type="FunFam" id="1.10.3470.10:FF:000001">
    <property type="entry name" value="Vitamin B12 ABC transporter permease BtuC"/>
    <property type="match status" value="1"/>
</dbReference>
<reference evidence="9" key="1">
    <citation type="journal article" date="2014" name="Genome Announc.">
        <title>Draft Genome Sequences of Marine Flavobacterium Nonlabens Strains NR17, NR24, NR27, NR32, NR33, and Ara13.</title>
        <authorList>
            <person name="Nakanishi M."/>
            <person name="Meirelles P."/>
            <person name="Suzuki R."/>
            <person name="Takatani N."/>
            <person name="Mino S."/>
            <person name="Suda W."/>
            <person name="Oshima K."/>
            <person name="Hattori M."/>
            <person name="Ohkuma M."/>
            <person name="Hosokawa M."/>
            <person name="Miyashita K."/>
            <person name="Thompson F.L."/>
            <person name="Niwa A."/>
            <person name="Sawabe T."/>
            <person name="Sawabe T."/>
        </authorList>
    </citation>
    <scope>NUCLEOTIDE SEQUENCE [LARGE SCALE GENOMIC DNA]</scope>
    <source>
        <strain evidence="9">JCM 19294</strain>
    </source>
</reference>
<comment type="subcellular location">
    <subcellularLocation>
        <location evidence="1">Cell membrane</location>
        <topology evidence="1">Multi-pass membrane protein</topology>
    </subcellularLocation>
</comment>
<keyword evidence="4" id="KW-1003">Cell membrane</keyword>
<feature type="transmembrane region" description="Helical" evidence="8">
    <location>
        <begin position="150"/>
        <end position="172"/>
    </location>
</feature>
<dbReference type="eggNOG" id="COG0609">
    <property type="taxonomic scope" value="Bacteria"/>
</dbReference>
<proteinExistence type="inferred from homology"/>
<feature type="transmembrane region" description="Helical" evidence="8">
    <location>
        <begin position="311"/>
        <end position="330"/>
    </location>
</feature>
<dbReference type="CDD" id="cd06550">
    <property type="entry name" value="TM_ABC_iron-siderophores_like"/>
    <property type="match status" value="1"/>
</dbReference>
<comment type="caution">
    <text evidence="9">The sequence shown here is derived from an EMBL/GenBank/DDBJ whole genome shotgun (WGS) entry which is preliminary data.</text>
</comment>
<evidence type="ECO:0000256" key="4">
    <source>
        <dbReference type="ARBA" id="ARBA00022475"/>
    </source>
</evidence>
<keyword evidence="10" id="KW-1185">Reference proteome</keyword>
<evidence type="ECO:0000313" key="9">
    <source>
        <dbReference type="EMBL" id="GAK97109.1"/>
    </source>
</evidence>
<dbReference type="InterPro" id="IPR037294">
    <property type="entry name" value="ABC_BtuC-like"/>
</dbReference>
<evidence type="ECO:0000256" key="1">
    <source>
        <dbReference type="ARBA" id="ARBA00004651"/>
    </source>
</evidence>
<feature type="transmembrane region" description="Helical" evidence="8">
    <location>
        <begin position="91"/>
        <end position="115"/>
    </location>
</feature>
<evidence type="ECO:0000313" key="10">
    <source>
        <dbReference type="Proteomes" id="UP000029221"/>
    </source>
</evidence>
<evidence type="ECO:0000256" key="3">
    <source>
        <dbReference type="ARBA" id="ARBA00022448"/>
    </source>
</evidence>
<keyword evidence="3" id="KW-0813">Transport</keyword>
<gene>
    <name evidence="9" type="ORF">JCM19294_615</name>
</gene>
<dbReference type="GO" id="GO:0022857">
    <property type="term" value="F:transmembrane transporter activity"/>
    <property type="evidence" value="ECO:0007669"/>
    <property type="project" value="InterPro"/>
</dbReference>
<dbReference type="SUPFAM" id="SSF81345">
    <property type="entry name" value="ABC transporter involved in vitamin B12 uptake, BtuC"/>
    <property type="match status" value="1"/>
</dbReference>
<dbReference type="RefSeq" id="WP_042278663.1">
    <property type="nucleotide sequence ID" value="NZ_BBML01000004.1"/>
</dbReference>
<name>A0A090Q207_9FLAO</name>
<dbReference type="GO" id="GO:0033214">
    <property type="term" value="P:siderophore-iron import into cell"/>
    <property type="evidence" value="ECO:0007669"/>
    <property type="project" value="TreeGrafter"/>
</dbReference>
<evidence type="ECO:0000256" key="2">
    <source>
        <dbReference type="ARBA" id="ARBA00007935"/>
    </source>
</evidence>
<dbReference type="PANTHER" id="PTHR30472:SF41">
    <property type="entry name" value="TRANSPORT SYSTEM PERMEASE PROTEIN"/>
    <property type="match status" value="1"/>
</dbReference>
<organism evidence="9 10">
    <name type="scientific">Nonlabens tegetincola</name>
    <dbReference type="NCBI Taxonomy" id="323273"/>
    <lineage>
        <taxon>Bacteria</taxon>
        <taxon>Pseudomonadati</taxon>
        <taxon>Bacteroidota</taxon>
        <taxon>Flavobacteriia</taxon>
        <taxon>Flavobacteriales</taxon>
        <taxon>Flavobacteriaceae</taxon>
        <taxon>Nonlabens</taxon>
    </lineage>
</organism>